<accession>A0ABZ2C448</accession>
<proteinExistence type="predicted"/>
<dbReference type="Proteomes" id="UP001330434">
    <property type="component" value="Chromosome"/>
</dbReference>
<protein>
    <submittedName>
        <fullName evidence="1">Uncharacterized protein</fullName>
    </submittedName>
</protein>
<sequence>MVYMRPVRRNKKEYFLAAVFCSFFSSLGPCISMPPDDQWEVEILQIKYFNVDSNLEKIKPCGLVAYPKTGKDPDYVGHTALYGSTQFKVPQFSNYFPDSHSGFPEFPSLFMQIPRSHIPNLPKRLLDEMEKDQIAPTFLTVLVSAHNHHMPLSETVVGFEPQYGTDPNAPNRGVYWKEKDVKSLLFNEGPGVVEFYKIQNAWVDGNPDFTVNNEMDNSGKIITSIVPNKTFIVHHACGSNCTHADTDETHLRVVTSPVPLGVKGLNKFTNSLYSYVSWNENGARKAIVTLHMFVQSFKELFKNSNSGTYTTEQLVKLFQESDRIPGFAEGKNPMTDLVHLITPVKLAKNEQRPEQPLLEQFPFPVDFNPEVYRKIHPGLDGDKGGIGSPNFNPLDIKDRNEYAKWQFATYGWNHGLNYLPNDFNPDLYRKIHPGLDSDEGGIGNPTFNPLGIKDRNEYAKWQFATYGWNHGLNYLPNDFNPDLYRKIHPGLDSDEGGIGNPTFNPLGIKDRNEYAKWQFATYGWNHGLNYLPNAHK</sequence>
<evidence type="ECO:0000313" key="1">
    <source>
        <dbReference type="EMBL" id="WVX66941.1"/>
    </source>
</evidence>
<evidence type="ECO:0000313" key="2">
    <source>
        <dbReference type="Proteomes" id="UP001330434"/>
    </source>
</evidence>
<reference evidence="1 2" key="1">
    <citation type="journal article" date="2024" name="Environ. Microbiol.">
        <title>Novel evolutionary insights on the interactions of the Holosporales (Alphaproteobacteria) with eukaryotic hosts from comparative genomics.</title>
        <authorList>
            <person name="Giovannini M."/>
            <person name="Petroni G."/>
            <person name="Castelli M."/>
        </authorList>
    </citation>
    <scope>NUCLEOTIDE SEQUENCE [LARGE SCALE GENOMIC DNA]</scope>
    <source>
        <strain evidence="1 2">US_Bl 15I1</strain>
    </source>
</reference>
<organism evidence="1 2">
    <name type="scientific">Candidatus Bealeia paramacronuclearis</name>
    <dbReference type="NCBI Taxonomy" id="1921001"/>
    <lineage>
        <taxon>Bacteria</taxon>
        <taxon>Pseudomonadati</taxon>
        <taxon>Pseudomonadota</taxon>
        <taxon>Alphaproteobacteria</taxon>
        <taxon>Holosporales</taxon>
        <taxon>Holosporaceae</taxon>
        <taxon>Candidatus Bealeia</taxon>
    </lineage>
</organism>
<dbReference type="EMBL" id="CP133270">
    <property type="protein sequence ID" value="WVX66941.1"/>
    <property type="molecule type" value="Genomic_DNA"/>
</dbReference>
<dbReference type="RefSeq" id="WP_338453438.1">
    <property type="nucleotide sequence ID" value="NZ_CP133270.1"/>
</dbReference>
<keyword evidence="2" id="KW-1185">Reference proteome</keyword>
<gene>
    <name evidence="1" type="ORF">Bealeia1_01136</name>
</gene>
<name>A0ABZ2C448_9PROT</name>